<evidence type="ECO:0000256" key="2">
    <source>
        <dbReference type="ARBA" id="ARBA00023125"/>
    </source>
</evidence>
<dbReference type="InterPro" id="IPR011991">
    <property type="entry name" value="ArsR-like_HTH"/>
</dbReference>
<protein>
    <submittedName>
        <fullName evidence="5">ArsR family transcriptional regulator</fullName>
    </submittedName>
</protein>
<proteinExistence type="predicted"/>
<dbReference type="GO" id="GO:0003677">
    <property type="term" value="F:DNA binding"/>
    <property type="evidence" value="ECO:0007669"/>
    <property type="project" value="UniProtKB-KW"/>
</dbReference>
<feature type="domain" description="HTH arsR-type" evidence="4">
    <location>
        <begin position="1"/>
        <end position="109"/>
    </location>
</feature>
<sequence>MKGHIVGVSVDAFAVLAEPSRRRILERLRRAESSVGDLVDALGMSQPAVSKHLKVLREAGFVTVRTAAQQRIYRLDVRPLRAVDDWLGPYRRLWADHLDALERHLDSQE</sequence>
<dbReference type="SUPFAM" id="SSF46785">
    <property type="entry name" value="Winged helix' DNA-binding domain"/>
    <property type="match status" value="1"/>
</dbReference>
<dbReference type="InterPro" id="IPR036388">
    <property type="entry name" value="WH-like_DNA-bd_sf"/>
</dbReference>
<comment type="caution">
    <text evidence="5">The sequence shown here is derived from an EMBL/GenBank/DDBJ whole genome shotgun (WGS) entry which is preliminary data.</text>
</comment>
<evidence type="ECO:0000313" key="5">
    <source>
        <dbReference type="EMBL" id="RZU77488.1"/>
    </source>
</evidence>
<dbReference type="PANTHER" id="PTHR33154">
    <property type="entry name" value="TRANSCRIPTIONAL REGULATOR, ARSR FAMILY"/>
    <property type="match status" value="1"/>
</dbReference>
<dbReference type="Proteomes" id="UP000294114">
    <property type="component" value="Unassembled WGS sequence"/>
</dbReference>
<dbReference type="AlphaFoldDB" id="A0A4Q8BI15"/>
<name>A0A4Q8BI15_9ACTN</name>
<accession>A0A4Q8BI15</accession>
<keyword evidence="3" id="KW-0804">Transcription</keyword>
<dbReference type="EMBL" id="SHLD01000001">
    <property type="protein sequence ID" value="RZU77488.1"/>
    <property type="molecule type" value="Genomic_DNA"/>
</dbReference>
<dbReference type="Gene3D" id="1.10.10.10">
    <property type="entry name" value="Winged helix-like DNA-binding domain superfamily/Winged helix DNA-binding domain"/>
    <property type="match status" value="1"/>
</dbReference>
<keyword evidence="2" id="KW-0238">DNA-binding</keyword>
<dbReference type="Pfam" id="PF01022">
    <property type="entry name" value="HTH_5"/>
    <property type="match status" value="1"/>
</dbReference>
<evidence type="ECO:0000256" key="3">
    <source>
        <dbReference type="ARBA" id="ARBA00023163"/>
    </source>
</evidence>
<organism evidence="5 6">
    <name type="scientific">Micromonospora kangleipakensis</name>
    <dbReference type="NCBI Taxonomy" id="1077942"/>
    <lineage>
        <taxon>Bacteria</taxon>
        <taxon>Bacillati</taxon>
        <taxon>Actinomycetota</taxon>
        <taxon>Actinomycetes</taxon>
        <taxon>Micromonosporales</taxon>
        <taxon>Micromonosporaceae</taxon>
        <taxon>Micromonospora</taxon>
    </lineage>
</organism>
<dbReference type="CDD" id="cd00090">
    <property type="entry name" value="HTH_ARSR"/>
    <property type="match status" value="1"/>
</dbReference>
<dbReference type="SMART" id="SM00418">
    <property type="entry name" value="HTH_ARSR"/>
    <property type="match status" value="1"/>
</dbReference>
<evidence type="ECO:0000313" key="6">
    <source>
        <dbReference type="Proteomes" id="UP000294114"/>
    </source>
</evidence>
<dbReference type="InterPro" id="IPR001845">
    <property type="entry name" value="HTH_ArsR_DNA-bd_dom"/>
</dbReference>
<dbReference type="InterPro" id="IPR036390">
    <property type="entry name" value="WH_DNA-bd_sf"/>
</dbReference>
<dbReference type="PROSITE" id="PS50987">
    <property type="entry name" value="HTH_ARSR_2"/>
    <property type="match status" value="1"/>
</dbReference>
<keyword evidence="1" id="KW-0805">Transcription regulation</keyword>
<reference evidence="5 6" key="1">
    <citation type="submission" date="2019-02" db="EMBL/GenBank/DDBJ databases">
        <title>Sequencing the genomes of 1000 actinobacteria strains.</title>
        <authorList>
            <person name="Klenk H.-P."/>
        </authorList>
    </citation>
    <scope>NUCLEOTIDE SEQUENCE [LARGE SCALE GENOMIC DNA]</scope>
    <source>
        <strain evidence="5 6">DSM 45612</strain>
    </source>
</reference>
<gene>
    <name evidence="5" type="ORF">EV384_6212</name>
</gene>
<keyword evidence="6" id="KW-1185">Reference proteome</keyword>
<evidence type="ECO:0000259" key="4">
    <source>
        <dbReference type="PROSITE" id="PS50987"/>
    </source>
</evidence>
<dbReference type="InterPro" id="IPR051081">
    <property type="entry name" value="HTH_MetalResp_TranReg"/>
</dbReference>
<dbReference type="NCBIfam" id="NF033788">
    <property type="entry name" value="HTH_metalloreg"/>
    <property type="match status" value="1"/>
</dbReference>
<dbReference type="GO" id="GO:0003700">
    <property type="term" value="F:DNA-binding transcription factor activity"/>
    <property type="evidence" value="ECO:0007669"/>
    <property type="project" value="InterPro"/>
</dbReference>
<dbReference type="PRINTS" id="PR00778">
    <property type="entry name" value="HTHARSR"/>
</dbReference>
<evidence type="ECO:0000256" key="1">
    <source>
        <dbReference type="ARBA" id="ARBA00023015"/>
    </source>
</evidence>
<dbReference type="PANTHER" id="PTHR33154:SF33">
    <property type="entry name" value="TRANSCRIPTIONAL REPRESSOR SDPR"/>
    <property type="match status" value="1"/>
</dbReference>